<dbReference type="InterPro" id="IPR036691">
    <property type="entry name" value="Endo/exonu/phosph_ase_sf"/>
</dbReference>
<dbReference type="AlphaFoldDB" id="A0A7N2MM59"/>
<keyword evidence="4" id="KW-1185">Reference proteome</keyword>
<dbReference type="GO" id="GO:0003824">
    <property type="term" value="F:catalytic activity"/>
    <property type="evidence" value="ECO:0007669"/>
    <property type="project" value="InterPro"/>
</dbReference>
<reference evidence="3" key="2">
    <citation type="submission" date="2021-01" db="UniProtKB">
        <authorList>
            <consortium name="EnsemblPlants"/>
        </authorList>
    </citation>
    <scope>IDENTIFICATION</scope>
</reference>
<name>A0A7N2MM59_QUELO</name>
<dbReference type="PANTHER" id="PTHR33710">
    <property type="entry name" value="BNAC02G09200D PROTEIN"/>
    <property type="match status" value="1"/>
</dbReference>
<evidence type="ECO:0000313" key="3">
    <source>
        <dbReference type="EnsemblPlants" id="QL09p053695:mrna"/>
    </source>
</evidence>
<dbReference type="Proteomes" id="UP000594261">
    <property type="component" value="Chromosome 9"/>
</dbReference>
<keyword evidence="1" id="KW-0732">Signal</keyword>
<organism evidence="3 4">
    <name type="scientific">Quercus lobata</name>
    <name type="common">Valley oak</name>
    <dbReference type="NCBI Taxonomy" id="97700"/>
    <lineage>
        <taxon>Eukaryota</taxon>
        <taxon>Viridiplantae</taxon>
        <taxon>Streptophyta</taxon>
        <taxon>Embryophyta</taxon>
        <taxon>Tracheophyta</taxon>
        <taxon>Spermatophyta</taxon>
        <taxon>Magnoliopsida</taxon>
        <taxon>eudicotyledons</taxon>
        <taxon>Gunneridae</taxon>
        <taxon>Pentapetalae</taxon>
        <taxon>rosids</taxon>
        <taxon>fabids</taxon>
        <taxon>Fagales</taxon>
        <taxon>Fagaceae</taxon>
        <taxon>Quercus</taxon>
    </lineage>
</organism>
<dbReference type="SUPFAM" id="SSF56219">
    <property type="entry name" value="DNase I-like"/>
    <property type="match status" value="1"/>
</dbReference>
<dbReference type="Gramene" id="QL09p053695:mrna">
    <property type="protein sequence ID" value="QL09p053695:mrna"/>
    <property type="gene ID" value="QL09p053695"/>
</dbReference>
<dbReference type="InterPro" id="IPR005135">
    <property type="entry name" value="Endo/exonuclease/phosphatase"/>
</dbReference>
<sequence>MGRAVWLLRLVVGLLPPAWAFSARYNGGSNKGYKLELPGVGESSKRGTCLLLWTRETDLEIKCYSLNHIDAVINDAEKYITWRLTGFYGHPETHRRYESWHLLAFLNNQLHLPWLCLGDFNEILSNSKKSGRAIRTQQHMDGFRKRDENRLYLRLDRAFANLEWTEKFEEIKVHHLVDSTSDHSALLLSNSTVHHQTRQNRFHFEVMWTKNIDCRAIIENSWGMGFDLSTPEGVMDNLNNCAADLKSWSTNVYGQIPKKIQAKRNALNSLTLQDKDGTLSTEINSLRREINDLLDNEEIYWGQRAKAH</sequence>
<protein>
    <recommendedName>
        <fullName evidence="2">Endonuclease/exonuclease/phosphatase domain-containing protein</fullName>
    </recommendedName>
</protein>
<dbReference type="EnsemblPlants" id="QL09p053695:mrna">
    <property type="protein sequence ID" value="QL09p053695:mrna"/>
    <property type="gene ID" value="QL09p053695"/>
</dbReference>
<proteinExistence type="predicted"/>
<accession>A0A7N2MM59</accession>
<feature type="domain" description="Endonuclease/exonuclease/phosphatase" evidence="2">
    <location>
        <begin position="64"/>
        <end position="183"/>
    </location>
</feature>
<dbReference type="PANTHER" id="PTHR33710:SF62">
    <property type="entry name" value="DUF4283 DOMAIN PROTEIN"/>
    <property type="match status" value="1"/>
</dbReference>
<evidence type="ECO:0000259" key="2">
    <source>
        <dbReference type="Pfam" id="PF03372"/>
    </source>
</evidence>
<dbReference type="OMA" id="IMWEREA"/>
<dbReference type="EMBL" id="LRBV02000009">
    <property type="status" value="NOT_ANNOTATED_CDS"/>
    <property type="molecule type" value="Genomic_DNA"/>
</dbReference>
<dbReference type="Pfam" id="PF03372">
    <property type="entry name" value="Exo_endo_phos"/>
    <property type="match status" value="1"/>
</dbReference>
<dbReference type="Gene3D" id="3.60.10.10">
    <property type="entry name" value="Endonuclease/exonuclease/phosphatase"/>
    <property type="match status" value="1"/>
</dbReference>
<feature type="signal peptide" evidence="1">
    <location>
        <begin position="1"/>
        <end position="20"/>
    </location>
</feature>
<dbReference type="InParanoid" id="A0A7N2MM59"/>
<feature type="chain" id="PRO_5029827778" description="Endonuclease/exonuclease/phosphatase domain-containing protein" evidence="1">
    <location>
        <begin position="21"/>
        <end position="308"/>
    </location>
</feature>
<reference evidence="3 4" key="1">
    <citation type="journal article" date="2016" name="G3 (Bethesda)">
        <title>First Draft Assembly and Annotation of the Genome of a California Endemic Oak Quercus lobata Nee (Fagaceae).</title>
        <authorList>
            <person name="Sork V.L."/>
            <person name="Fitz-Gibbon S.T."/>
            <person name="Puiu D."/>
            <person name="Crepeau M."/>
            <person name="Gugger P.F."/>
            <person name="Sherman R."/>
            <person name="Stevens K."/>
            <person name="Langley C.H."/>
            <person name="Pellegrini M."/>
            <person name="Salzberg S.L."/>
        </authorList>
    </citation>
    <scope>NUCLEOTIDE SEQUENCE [LARGE SCALE GENOMIC DNA]</scope>
    <source>
        <strain evidence="3 4">cv. SW786</strain>
    </source>
</reference>
<evidence type="ECO:0000313" key="4">
    <source>
        <dbReference type="Proteomes" id="UP000594261"/>
    </source>
</evidence>
<evidence type="ECO:0000256" key="1">
    <source>
        <dbReference type="SAM" id="SignalP"/>
    </source>
</evidence>